<name>S5YT51_PARAH</name>
<sequence>MRALAFGIALFWATVAGAVDTPPSTKLPDLSQIRAQIYSGDYETALTGLAELSQTVKHADLYNLLGYTTRKLDRLEDSARWYREALYYDPSHRGALEYQGELFLQTGDLAGAKANLGMLDLFCPTGCPERDTLAKAIAASEKPKG</sequence>
<keyword evidence="2" id="KW-0732">Signal</keyword>
<dbReference type="EMBL" id="CP006650">
    <property type="protein sequence ID" value="AGT08406.1"/>
    <property type="molecule type" value="Genomic_DNA"/>
</dbReference>
<proteinExistence type="predicted"/>
<dbReference type="InterPro" id="IPR011990">
    <property type="entry name" value="TPR-like_helical_dom_sf"/>
</dbReference>
<dbReference type="OrthoDB" id="8592798at2"/>
<feature type="chain" id="PRO_5004535091" evidence="2">
    <location>
        <begin position="19"/>
        <end position="145"/>
    </location>
</feature>
<evidence type="ECO:0000313" key="3">
    <source>
        <dbReference type="EMBL" id="AGT08406.1"/>
    </source>
</evidence>
<organism evidence="3 4">
    <name type="scientific">Paracoccus aminophilus JCM 7686</name>
    <dbReference type="NCBI Taxonomy" id="1367847"/>
    <lineage>
        <taxon>Bacteria</taxon>
        <taxon>Pseudomonadati</taxon>
        <taxon>Pseudomonadota</taxon>
        <taxon>Alphaproteobacteria</taxon>
        <taxon>Rhodobacterales</taxon>
        <taxon>Paracoccaceae</taxon>
        <taxon>Paracoccus</taxon>
    </lineage>
</organism>
<keyword evidence="1" id="KW-0802">TPR repeat</keyword>
<protein>
    <submittedName>
        <fullName evidence="3">TPR repeat-containing protein</fullName>
    </submittedName>
</protein>
<evidence type="ECO:0000256" key="2">
    <source>
        <dbReference type="SAM" id="SignalP"/>
    </source>
</evidence>
<evidence type="ECO:0000256" key="1">
    <source>
        <dbReference type="PROSITE-ProRule" id="PRU00339"/>
    </source>
</evidence>
<dbReference type="eggNOG" id="COG0457">
    <property type="taxonomic scope" value="Bacteria"/>
</dbReference>
<feature type="repeat" description="TPR" evidence="1">
    <location>
        <begin position="59"/>
        <end position="92"/>
    </location>
</feature>
<keyword evidence="4" id="KW-1185">Reference proteome</keyword>
<dbReference type="PATRIC" id="fig|1367847.3.peg.1273"/>
<dbReference type="AlphaFoldDB" id="S5YT51"/>
<feature type="signal peptide" evidence="2">
    <location>
        <begin position="1"/>
        <end position="18"/>
    </location>
</feature>
<dbReference type="RefSeq" id="WP_020950044.1">
    <property type="nucleotide sequence ID" value="NC_022041.1"/>
</dbReference>
<dbReference type="PROSITE" id="PS50005">
    <property type="entry name" value="TPR"/>
    <property type="match status" value="1"/>
</dbReference>
<dbReference type="STRING" id="1367847.JCM7686_1305"/>
<accession>S5YT51</accession>
<dbReference type="Gene3D" id="1.25.40.10">
    <property type="entry name" value="Tetratricopeptide repeat domain"/>
    <property type="match status" value="1"/>
</dbReference>
<evidence type="ECO:0000313" key="4">
    <source>
        <dbReference type="Proteomes" id="UP000015480"/>
    </source>
</evidence>
<dbReference type="InterPro" id="IPR019734">
    <property type="entry name" value="TPR_rpt"/>
</dbReference>
<dbReference type="HOGENOM" id="CLU_129295_0_0_5"/>
<dbReference type="Proteomes" id="UP000015480">
    <property type="component" value="Chromosome"/>
</dbReference>
<reference evidence="3 4" key="1">
    <citation type="journal article" date="2014" name="BMC Genomics">
        <title>Architecture and functions of a multipartite genome of the methylotrophic bacterium Paracoccus aminophilus JCM 7686, containing primary and secondary chromids.</title>
        <authorList>
            <person name="Dziewit L."/>
            <person name="Czarnecki J."/>
            <person name="Wibberg D."/>
            <person name="Radlinska M."/>
            <person name="Mrozek P."/>
            <person name="Szymczak M."/>
            <person name="Schluter A."/>
            <person name="Puhler A."/>
            <person name="Bartosik D."/>
        </authorList>
    </citation>
    <scope>NUCLEOTIDE SEQUENCE [LARGE SCALE GENOMIC DNA]</scope>
    <source>
        <strain evidence="3">JCM 7686</strain>
    </source>
</reference>
<dbReference type="SUPFAM" id="SSF48452">
    <property type="entry name" value="TPR-like"/>
    <property type="match status" value="1"/>
</dbReference>
<gene>
    <name evidence="3" type="ORF">JCM7686_1305</name>
</gene>
<dbReference type="KEGG" id="pami:JCM7686_1305"/>